<evidence type="ECO:0000259" key="3">
    <source>
        <dbReference type="PROSITE" id="PS51061"/>
    </source>
</evidence>
<dbReference type="InterPro" id="IPR024771">
    <property type="entry name" value="SUZ"/>
</dbReference>
<dbReference type="InterPro" id="IPR001374">
    <property type="entry name" value="R3H_dom"/>
</dbReference>
<feature type="domain" description="SUZ" evidence="4">
    <location>
        <begin position="336"/>
        <end position="409"/>
    </location>
</feature>
<gene>
    <name evidence="5" type="primary">LOC114333704</name>
</gene>
<accession>A0A6P7G4G1</accession>
<feature type="region of interest" description="Disordered" evidence="2">
    <location>
        <begin position="1039"/>
        <end position="1059"/>
    </location>
</feature>
<protein>
    <submittedName>
        <fullName evidence="5">cAMP-regulated phosphoprotein 21 isoform X1</fullName>
    </submittedName>
</protein>
<evidence type="ECO:0000313" key="5">
    <source>
        <dbReference type="RefSeq" id="XP_028139450.1"/>
    </source>
</evidence>
<reference evidence="5" key="1">
    <citation type="submission" date="2025-08" db="UniProtKB">
        <authorList>
            <consortium name="RefSeq"/>
        </authorList>
    </citation>
    <scope>IDENTIFICATION</scope>
    <source>
        <tissue evidence="5">Whole insect</tissue>
    </source>
</reference>
<dbReference type="InterPro" id="IPR051937">
    <property type="entry name" value="R3H_domain_containing"/>
</dbReference>
<dbReference type="PROSITE" id="PS51673">
    <property type="entry name" value="SUZ"/>
    <property type="match status" value="1"/>
</dbReference>
<feature type="compositionally biased region" description="Low complexity" evidence="2">
    <location>
        <begin position="630"/>
        <end position="666"/>
    </location>
</feature>
<feature type="compositionally biased region" description="Polar residues" evidence="2">
    <location>
        <begin position="1"/>
        <end position="10"/>
    </location>
</feature>
<evidence type="ECO:0000259" key="4">
    <source>
        <dbReference type="PROSITE" id="PS51673"/>
    </source>
</evidence>
<feature type="compositionally biased region" description="Polar residues" evidence="2">
    <location>
        <begin position="1127"/>
        <end position="1137"/>
    </location>
</feature>
<dbReference type="Pfam" id="PF12752">
    <property type="entry name" value="SUZ"/>
    <property type="match status" value="1"/>
</dbReference>
<feature type="domain" description="R3H" evidence="3">
    <location>
        <begin position="272"/>
        <end position="335"/>
    </location>
</feature>
<evidence type="ECO:0000256" key="1">
    <source>
        <dbReference type="ARBA" id="ARBA00022553"/>
    </source>
</evidence>
<feature type="compositionally biased region" description="Basic and acidic residues" evidence="2">
    <location>
        <begin position="600"/>
        <end position="611"/>
    </location>
</feature>
<feature type="compositionally biased region" description="Low complexity" evidence="2">
    <location>
        <begin position="17"/>
        <end position="30"/>
    </location>
</feature>
<dbReference type="Gene3D" id="3.30.1370.50">
    <property type="entry name" value="R3H-like domain"/>
    <property type="match status" value="1"/>
</dbReference>
<dbReference type="SMART" id="SM00393">
    <property type="entry name" value="R3H"/>
    <property type="match status" value="1"/>
</dbReference>
<feature type="region of interest" description="Disordered" evidence="2">
    <location>
        <begin position="372"/>
        <end position="393"/>
    </location>
</feature>
<dbReference type="RefSeq" id="XP_028139450.1">
    <property type="nucleotide sequence ID" value="XM_028283649.1"/>
</dbReference>
<feature type="region of interest" description="Disordered" evidence="2">
    <location>
        <begin position="589"/>
        <end position="679"/>
    </location>
</feature>
<dbReference type="InterPro" id="IPR036867">
    <property type="entry name" value="R3H_dom_sf"/>
</dbReference>
<dbReference type="GO" id="GO:0003676">
    <property type="term" value="F:nucleic acid binding"/>
    <property type="evidence" value="ECO:0007669"/>
    <property type="project" value="UniProtKB-UniRule"/>
</dbReference>
<feature type="compositionally biased region" description="Polar residues" evidence="2">
    <location>
        <begin position="1099"/>
        <end position="1116"/>
    </location>
</feature>
<proteinExistence type="predicted"/>
<dbReference type="PANTHER" id="PTHR15672:SF8">
    <property type="entry name" value="PROTEIN ENCORE"/>
    <property type="match status" value="1"/>
</dbReference>
<name>A0A6P7G4G1_DIAVI</name>
<feature type="region of interest" description="Disordered" evidence="2">
    <location>
        <begin position="195"/>
        <end position="237"/>
    </location>
</feature>
<feature type="region of interest" description="Disordered" evidence="2">
    <location>
        <begin position="1086"/>
        <end position="1137"/>
    </location>
</feature>
<feature type="region of interest" description="Disordered" evidence="2">
    <location>
        <begin position="511"/>
        <end position="571"/>
    </location>
</feature>
<feature type="compositionally biased region" description="Basic and acidic residues" evidence="2">
    <location>
        <begin position="383"/>
        <end position="393"/>
    </location>
</feature>
<dbReference type="PANTHER" id="PTHR15672">
    <property type="entry name" value="CAMP-REGULATED PHOSPHOPROTEIN 21 RELATED R3H DOMAIN CONTAINING PROTEIN"/>
    <property type="match status" value="1"/>
</dbReference>
<feature type="compositionally biased region" description="Polar residues" evidence="2">
    <location>
        <begin position="55"/>
        <end position="64"/>
    </location>
</feature>
<evidence type="ECO:0000256" key="2">
    <source>
        <dbReference type="SAM" id="MobiDB-lite"/>
    </source>
</evidence>
<dbReference type="Pfam" id="PF01424">
    <property type="entry name" value="R3H"/>
    <property type="match status" value="1"/>
</dbReference>
<feature type="compositionally biased region" description="Polar residues" evidence="2">
    <location>
        <begin position="1042"/>
        <end position="1059"/>
    </location>
</feature>
<feature type="compositionally biased region" description="Low complexity" evidence="2">
    <location>
        <begin position="225"/>
        <end position="237"/>
    </location>
</feature>
<feature type="compositionally biased region" description="Low complexity" evidence="2">
    <location>
        <begin position="513"/>
        <end position="540"/>
    </location>
</feature>
<dbReference type="CDD" id="cd02642">
    <property type="entry name" value="R3H_encore_like"/>
    <property type="match status" value="1"/>
</dbReference>
<dbReference type="AlphaFoldDB" id="A0A6P7G4G1"/>
<feature type="compositionally biased region" description="Acidic residues" evidence="2">
    <location>
        <begin position="555"/>
        <end position="565"/>
    </location>
</feature>
<keyword evidence="1" id="KW-0597">Phosphoprotein</keyword>
<sequence>MQQRGSTTTMDSEETDNSSSAPSSRVSRSNSKLKVLVRSHAMREETSPPREPSPNTQYPQQQPLHSPCITLIPSPKISSSPVVVLSPSTNAPFLCKSPQCLSPTATLVPSSPNNSRSSPNLCASVDTVSPIERLQQDCYEEVITSGFVTSSPKFTNNTNSSNQSSHSFKKKISCDCQTQNCLRCMRAQERNINNNLTNVNNNMTGSPNTLTVSRSNSRGKLRQQSSSLGSFDSSYNSPCLSRDSSSELYTDTSGVDLDQFIPETLNRNSKDRALMLQIEEDLVNFVKDRYRSLYKFPPMSSYQRMLVHRCAAYFGLDHNIEPTGKAVVVTKTRNTRLPEIEFKEHIKDDIIFSEEPRRSILKRDSNSMDGYSFKSPDRSFGSENRRSKSFEEREEEYEKARRRIFNREMRDESSEDFGWSEMPWSSTDSEYSARYRLHTPEMYHRHPGRILIKGHSEEMGEAQRPCVAKSYSFGGYGGNISVLSRGNSVMSTHSAGPRFLTKQGRIFPDSGASSVSWRLSPSSSGYKSQSQMSESVTPSPTSTPHPPAEIREDVGCEDEQQEDECLEKPEDNHIVWAVTDIQNVPKGSLIINPQTGQPLKNDDGSLYHYDPDNLPPNISLTPAKPPPSSPQKSSPQQSPKKSQPNKHPQSPSKKTLIANSSTSPSLPFSPPLPANGSSTAQKSFTYVQNEPQQFAGYHTSYSSPPAVPEQATVFQQPYIVYSAPYGVYMPQQYDGRMEVSPTVAVSEVGSQQYYLSEGSAPAPPSVQTVTYQPTQPTPYWNQQLPYYQNTTQPTAATPPRYPSVPLQTTIQAQTQPAFVSPGYPATNFITSSTIQPTPEIQPVYPGQAVQVVYQSQGAPPNPVYYQNQPPIIYSQNPMYPPVSSTYPPPVAQQPVAPQQSLPAYPQTTSTPNSCPSSTGPVLPAVGPDQQTLYNLAQSIQQMNLGGNGHCQAYLSSKGQQAQYDYRQRHGNNGLKGKQFKYFLMGSSQSSTGTSSPAATVIAAYAPQNPGVYRTPSETPPHHFSFPPNFSSPPMFKQVPNIRATTPGTSKSSRSPTPASDVTYFERQKMPLSTNLYQGMPYMVPSTDPRLVSGRGQPNVYRQPSTQVIRPTNQGADNRNRNRKTKANKQTGLPPSGK</sequence>
<dbReference type="SUPFAM" id="SSF82708">
    <property type="entry name" value="R3H domain"/>
    <property type="match status" value="1"/>
</dbReference>
<dbReference type="InParanoid" id="A0A6P7G4G1"/>
<organism evidence="5">
    <name type="scientific">Diabrotica virgifera virgifera</name>
    <name type="common">western corn rootworm</name>
    <dbReference type="NCBI Taxonomy" id="50390"/>
    <lineage>
        <taxon>Eukaryota</taxon>
        <taxon>Metazoa</taxon>
        <taxon>Ecdysozoa</taxon>
        <taxon>Arthropoda</taxon>
        <taxon>Hexapoda</taxon>
        <taxon>Insecta</taxon>
        <taxon>Pterygota</taxon>
        <taxon>Neoptera</taxon>
        <taxon>Endopterygota</taxon>
        <taxon>Coleoptera</taxon>
        <taxon>Polyphaga</taxon>
        <taxon>Cucujiformia</taxon>
        <taxon>Chrysomeloidea</taxon>
        <taxon>Chrysomelidae</taxon>
        <taxon>Galerucinae</taxon>
        <taxon>Diabroticina</taxon>
        <taxon>Diabroticites</taxon>
        <taxon>Diabrotica</taxon>
    </lineage>
</organism>
<feature type="region of interest" description="Disordered" evidence="2">
    <location>
        <begin position="1"/>
        <end position="69"/>
    </location>
</feature>
<dbReference type="PROSITE" id="PS51061">
    <property type="entry name" value="R3H"/>
    <property type="match status" value="1"/>
</dbReference>
<feature type="compositionally biased region" description="Polar residues" evidence="2">
    <location>
        <begin position="203"/>
        <end position="224"/>
    </location>
</feature>